<accession>A0A1Y1S641</accession>
<keyword evidence="2" id="KW-1185">Reference proteome</keyword>
<comment type="caution">
    <text evidence="1">The sequence shown here is derived from an EMBL/GenBank/DDBJ whole genome shotgun (WGS) entry which is preliminary data.</text>
</comment>
<evidence type="ECO:0008006" key="3">
    <source>
        <dbReference type="Google" id="ProtNLM"/>
    </source>
</evidence>
<sequence>MSKKRIYKTNNRHSYDDFDIVSCYETVIDESSSESTFSNLVKSGTGKEVKEFIDAHENTETPEECENETAIVIEKTECNETAVIKRDESTEEVTIRNAYSEMCEYSIETESNPLVLRSPRLSSEEKLQESRQVPDDHTLSGFVKDDVPIRRNVIKLDIKYDSGVLPATKTKTPFALTQARFIKNSPEKLNDEITSAFNETVKKEEVYVNKIKPKNKFVLSKSNGSRSINNVEESYEFKYGELYGLLKKSLEGSKRTSNYVKLKSGELICYKSKPRSSIPDILIPEVHFVHPDKSNTVFEREFSIDLSNANIFLNLEFKTICSRLCCGASTVERVYLMLINDIILDDISSISGGYQVEFRFHDHRKKLKIQRLEFVIEFQEKLYSFMCKTEKELMNWIVSILLRQGKELCMFN</sequence>
<dbReference type="EMBL" id="LWDP01000040">
    <property type="protein sequence ID" value="ORD93904.1"/>
    <property type="molecule type" value="Genomic_DNA"/>
</dbReference>
<dbReference type="SUPFAM" id="SSF50729">
    <property type="entry name" value="PH domain-like"/>
    <property type="match status" value="1"/>
</dbReference>
<dbReference type="Proteomes" id="UP000192639">
    <property type="component" value="Unassembled WGS sequence"/>
</dbReference>
<name>A0A1Y1S641_9MICR</name>
<dbReference type="OrthoDB" id="10615690at2759"/>
<evidence type="ECO:0000313" key="2">
    <source>
        <dbReference type="Proteomes" id="UP000192639"/>
    </source>
</evidence>
<evidence type="ECO:0000313" key="1">
    <source>
        <dbReference type="EMBL" id="ORD93904.1"/>
    </source>
</evidence>
<gene>
    <name evidence="1" type="ORF">ECANGB1_1392</name>
</gene>
<protein>
    <recommendedName>
        <fullName evidence="3">PH domain-containing protein</fullName>
    </recommendedName>
</protein>
<dbReference type="VEuPathDB" id="MicrosporidiaDB:ECANGB1_1392"/>
<organism evidence="1 2">
    <name type="scientific">Enterospora canceri</name>
    <dbReference type="NCBI Taxonomy" id="1081671"/>
    <lineage>
        <taxon>Eukaryota</taxon>
        <taxon>Fungi</taxon>
        <taxon>Fungi incertae sedis</taxon>
        <taxon>Microsporidia</taxon>
        <taxon>Enterocytozoonidae</taxon>
        <taxon>Enterospora</taxon>
    </lineage>
</organism>
<reference evidence="1 2" key="1">
    <citation type="journal article" date="2017" name="Environ. Microbiol.">
        <title>Decay of the glycolytic pathway and adaptation to intranuclear parasitism within Enterocytozoonidae microsporidia.</title>
        <authorList>
            <person name="Wiredu Boakye D."/>
            <person name="Jaroenlak P."/>
            <person name="Prachumwat A."/>
            <person name="Williams T.A."/>
            <person name="Bateman K.S."/>
            <person name="Itsathitphaisarn O."/>
            <person name="Sritunyalucksana K."/>
            <person name="Paszkiewicz K.H."/>
            <person name="Moore K.A."/>
            <person name="Stentiford G.D."/>
            <person name="Williams B.A."/>
        </authorList>
    </citation>
    <scope>NUCLEOTIDE SEQUENCE [LARGE SCALE GENOMIC DNA]</scope>
    <source>
        <strain evidence="1 2">GB1</strain>
    </source>
</reference>
<proteinExistence type="predicted"/>
<dbReference type="AlphaFoldDB" id="A0A1Y1S641"/>